<dbReference type="Pfam" id="PF04977">
    <property type="entry name" value="DivIC"/>
    <property type="match status" value="1"/>
</dbReference>
<evidence type="ECO:0000313" key="3">
    <source>
        <dbReference type="EMBL" id="WEK14754.1"/>
    </source>
</evidence>
<dbReference type="AlphaFoldDB" id="A0AAJ5W2R7"/>
<evidence type="ECO:0000256" key="2">
    <source>
        <dbReference type="SAM" id="Phobius"/>
    </source>
</evidence>
<proteinExistence type="predicted"/>
<reference evidence="3" key="1">
    <citation type="submission" date="2023-03" db="EMBL/GenBank/DDBJ databases">
        <title>Andean soil-derived lignocellulolytic bacterial consortium as a source of novel taxa and putative plastic-active enzymes.</title>
        <authorList>
            <person name="Diaz-Garcia L."/>
            <person name="Chuvochina M."/>
            <person name="Feuerriegel G."/>
            <person name="Bunk B."/>
            <person name="Sproer C."/>
            <person name="Streit W.R."/>
            <person name="Rodriguez L.M."/>
            <person name="Overmann J."/>
            <person name="Jimenez D.J."/>
        </authorList>
    </citation>
    <scope>NUCLEOTIDE SEQUENCE</scope>
    <source>
        <strain evidence="3">MAG 4610</strain>
    </source>
</reference>
<keyword evidence="2" id="KW-1133">Transmembrane helix</keyword>
<gene>
    <name evidence="3" type="ORF">P0Y48_06065</name>
</gene>
<keyword evidence="2" id="KW-0472">Membrane</keyword>
<sequence length="160" mass="17381">MTTEGAGRSTAPAPSSRRVDVRDWVGGVRLSAFTGIMLGLVVLAAFVLVPSVGTYLDQRNQIAALERSVQVTKEEVVALEAERERWADPAYITSQARERLYYVRPGEVVYLVDDDLPDSAIPPEQAAVSDEVQETRNDWMSQLLRSVTGAGLAQTASSGD</sequence>
<dbReference type="EMBL" id="CP119321">
    <property type="protein sequence ID" value="WEK14754.1"/>
    <property type="molecule type" value="Genomic_DNA"/>
</dbReference>
<keyword evidence="2" id="KW-0812">Transmembrane</keyword>
<evidence type="ECO:0000313" key="4">
    <source>
        <dbReference type="Proteomes" id="UP001213972"/>
    </source>
</evidence>
<accession>A0AAJ5W2R7</accession>
<feature type="coiled-coil region" evidence="1">
    <location>
        <begin position="55"/>
        <end position="82"/>
    </location>
</feature>
<feature type="transmembrane region" description="Helical" evidence="2">
    <location>
        <begin position="30"/>
        <end position="49"/>
    </location>
</feature>
<dbReference type="Proteomes" id="UP001213972">
    <property type="component" value="Chromosome"/>
</dbReference>
<protein>
    <submittedName>
        <fullName evidence="3">Septum formation initiator family protein</fullName>
    </submittedName>
</protein>
<organism evidence="3 4">
    <name type="scientific">Candidatus Microbacterium phytovorans</name>
    <dbReference type="NCBI Taxonomy" id="3121374"/>
    <lineage>
        <taxon>Bacteria</taxon>
        <taxon>Bacillati</taxon>
        <taxon>Actinomycetota</taxon>
        <taxon>Actinomycetes</taxon>
        <taxon>Micrococcales</taxon>
        <taxon>Microbacteriaceae</taxon>
        <taxon>Microbacterium</taxon>
    </lineage>
</organism>
<keyword evidence="1" id="KW-0175">Coiled coil</keyword>
<name>A0AAJ5W2R7_9MICO</name>
<evidence type="ECO:0000256" key="1">
    <source>
        <dbReference type="SAM" id="Coils"/>
    </source>
</evidence>
<dbReference type="InterPro" id="IPR007060">
    <property type="entry name" value="FtsL/DivIC"/>
</dbReference>